<feature type="transmembrane region" description="Helical" evidence="2">
    <location>
        <begin position="152"/>
        <end position="172"/>
    </location>
</feature>
<keyword evidence="2" id="KW-1133">Transmembrane helix</keyword>
<dbReference type="EMBL" id="CADCVV010000183">
    <property type="protein sequence ID" value="CAA9515078.1"/>
    <property type="molecule type" value="Genomic_DNA"/>
</dbReference>
<feature type="chain" id="PRO_5038843491" description="Gram-positive cocci surface proteins LPxTG domain-containing protein" evidence="3">
    <location>
        <begin position="24"/>
        <end position="178"/>
    </location>
</feature>
<keyword evidence="2" id="KW-0812">Transmembrane</keyword>
<evidence type="ECO:0000256" key="3">
    <source>
        <dbReference type="SAM" id="SignalP"/>
    </source>
</evidence>
<dbReference type="AlphaFoldDB" id="A0A6J4T6F4"/>
<reference evidence="4" key="1">
    <citation type="submission" date="2020-02" db="EMBL/GenBank/DDBJ databases">
        <authorList>
            <person name="Meier V. D."/>
        </authorList>
    </citation>
    <scope>NUCLEOTIDE SEQUENCE</scope>
    <source>
        <strain evidence="4">AVDCRST_MAG17</strain>
    </source>
</reference>
<keyword evidence="2" id="KW-0472">Membrane</keyword>
<feature type="signal peptide" evidence="3">
    <location>
        <begin position="1"/>
        <end position="23"/>
    </location>
</feature>
<feature type="compositionally biased region" description="Gly residues" evidence="1">
    <location>
        <begin position="44"/>
        <end position="60"/>
    </location>
</feature>
<proteinExistence type="predicted"/>
<sequence>MVKVIGMLVALAMFCAMPAVSFAGGSNDNVSSGNTQEAGIDQGAAGGDSSAGGGDGGGSDSDGDDGDGEGGDGGDADSGDGGDAGNQAAICQQNAGDDANCDIDQSQSFDGDTFVDDNDNGVDDDNEGVGGGDDNDNDGVEGVQLARTGFDVGLLALFGGIALASGLALLIVQRRRTS</sequence>
<evidence type="ECO:0000256" key="2">
    <source>
        <dbReference type="SAM" id="Phobius"/>
    </source>
</evidence>
<feature type="region of interest" description="Disordered" evidence="1">
    <location>
        <begin position="30"/>
        <end position="139"/>
    </location>
</feature>
<evidence type="ECO:0000313" key="4">
    <source>
        <dbReference type="EMBL" id="CAA9515078.1"/>
    </source>
</evidence>
<feature type="compositionally biased region" description="Acidic residues" evidence="1">
    <location>
        <begin position="61"/>
        <end position="80"/>
    </location>
</feature>
<organism evidence="4">
    <name type="scientific">uncultured Solirubrobacterales bacterium</name>
    <dbReference type="NCBI Taxonomy" id="768556"/>
    <lineage>
        <taxon>Bacteria</taxon>
        <taxon>Bacillati</taxon>
        <taxon>Actinomycetota</taxon>
        <taxon>Thermoleophilia</taxon>
        <taxon>Solirubrobacterales</taxon>
        <taxon>environmental samples</taxon>
    </lineage>
</organism>
<accession>A0A6J4T6F4</accession>
<gene>
    <name evidence="4" type="ORF">AVDCRST_MAG17-2229</name>
</gene>
<name>A0A6J4T6F4_9ACTN</name>
<protein>
    <recommendedName>
        <fullName evidence="5">Gram-positive cocci surface proteins LPxTG domain-containing protein</fullName>
    </recommendedName>
</protein>
<feature type="compositionally biased region" description="Acidic residues" evidence="1">
    <location>
        <begin position="113"/>
        <end position="139"/>
    </location>
</feature>
<keyword evidence="3" id="KW-0732">Signal</keyword>
<evidence type="ECO:0008006" key="5">
    <source>
        <dbReference type="Google" id="ProtNLM"/>
    </source>
</evidence>
<evidence type="ECO:0000256" key="1">
    <source>
        <dbReference type="SAM" id="MobiDB-lite"/>
    </source>
</evidence>